<dbReference type="Proteomes" id="UP001196413">
    <property type="component" value="Unassembled WGS sequence"/>
</dbReference>
<gene>
    <name evidence="2" type="ORF">KIN20_025668</name>
</gene>
<proteinExistence type="predicted"/>
<organism evidence="2 3">
    <name type="scientific">Parelaphostrongylus tenuis</name>
    <name type="common">Meningeal worm</name>
    <dbReference type="NCBI Taxonomy" id="148309"/>
    <lineage>
        <taxon>Eukaryota</taxon>
        <taxon>Metazoa</taxon>
        <taxon>Ecdysozoa</taxon>
        <taxon>Nematoda</taxon>
        <taxon>Chromadorea</taxon>
        <taxon>Rhabditida</taxon>
        <taxon>Rhabditina</taxon>
        <taxon>Rhabditomorpha</taxon>
        <taxon>Strongyloidea</taxon>
        <taxon>Metastrongylidae</taxon>
        <taxon>Parelaphostrongylus</taxon>
    </lineage>
</organism>
<feature type="compositionally biased region" description="Polar residues" evidence="1">
    <location>
        <begin position="12"/>
        <end position="22"/>
    </location>
</feature>
<sequence length="117" mass="13560">MEQTLVAESGNVPVSQASNTPADQFLHGKRNWNNLAAQRSRGRRWLRWKRSLKTFCSDLALFLCKYFFGELMSGNENKNNHFQHVLPGEVNELELLFVVMCEKTVLWLPSNAYYHAI</sequence>
<reference evidence="2" key="1">
    <citation type="submission" date="2021-06" db="EMBL/GenBank/DDBJ databases">
        <title>Parelaphostrongylus tenuis whole genome reference sequence.</title>
        <authorList>
            <person name="Garwood T.J."/>
            <person name="Larsen P.A."/>
            <person name="Fountain-Jones N.M."/>
            <person name="Garbe J.R."/>
            <person name="Macchietto M.G."/>
            <person name="Kania S.A."/>
            <person name="Gerhold R.W."/>
            <person name="Richards J.E."/>
            <person name="Wolf T.M."/>
        </authorList>
    </citation>
    <scope>NUCLEOTIDE SEQUENCE</scope>
    <source>
        <strain evidence="2">MNPRO001-30</strain>
        <tissue evidence="2">Meninges</tissue>
    </source>
</reference>
<feature type="region of interest" description="Disordered" evidence="1">
    <location>
        <begin position="1"/>
        <end position="22"/>
    </location>
</feature>
<name>A0AAD5QXT5_PARTN</name>
<protein>
    <submittedName>
        <fullName evidence="2">Uncharacterized protein</fullName>
    </submittedName>
</protein>
<keyword evidence="3" id="KW-1185">Reference proteome</keyword>
<accession>A0AAD5QXT5</accession>
<comment type="caution">
    <text evidence="2">The sequence shown here is derived from an EMBL/GenBank/DDBJ whole genome shotgun (WGS) entry which is preliminary data.</text>
</comment>
<evidence type="ECO:0000313" key="3">
    <source>
        <dbReference type="Proteomes" id="UP001196413"/>
    </source>
</evidence>
<dbReference type="EMBL" id="JAHQIW010005253">
    <property type="protein sequence ID" value="KAJ1365381.1"/>
    <property type="molecule type" value="Genomic_DNA"/>
</dbReference>
<evidence type="ECO:0000313" key="2">
    <source>
        <dbReference type="EMBL" id="KAJ1365381.1"/>
    </source>
</evidence>
<evidence type="ECO:0000256" key="1">
    <source>
        <dbReference type="SAM" id="MobiDB-lite"/>
    </source>
</evidence>
<dbReference type="AlphaFoldDB" id="A0AAD5QXT5"/>